<comment type="caution">
    <text evidence="1">The sequence shown here is derived from an EMBL/GenBank/DDBJ whole genome shotgun (WGS) entry which is preliminary data.</text>
</comment>
<evidence type="ECO:0000313" key="1">
    <source>
        <dbReference type="EMBL" id="MVU77284.1"/>
    </source>
</evidence>
<name>A0A7K1USH1_9NOCA</name>
<accession>A0A7K1USH1</accession>
<dbReference type="InterPro" id="IPR007804">
    <property type="entry name" value="GvpG"/>
</dbReference>
<keyword evidence="2" id="KW-1185">Reference proteome</keyword>
<dbReference type="EMBL" id="WRPP01000001">
    <property type="protein sequence ID" value="MVU77284.1"/>
    <property type="molecule type" value="Genomic_DNA"/>
</dbReference>
<reference evidence="1 2" key="1">
    <citation type="submission" date="2019-12" db="EMBL/GenBank/DDBJ databases">
        <title>Nocardia sp. nov. ET3-3 isolated from soil.</title>
        <authorList>
            <person name="Kanchanasin P."/>
            <person name="Tanasupawat S."/>
            <person name="Yuki M."/>
            <person name="Kudo T."/>
        </authorList>
    </citation>
    <scope>NUCLEOTIDE SEQUENCE [LARGE SCALE GENOMIC DNA]</scope>
    <source>
        <strain evidence="1 2">ET3-3</strain>
    </source>
</reference>
<protein>
    <submittedName>
        <fullName evidence="1">Gas vesicle protein G</fullName>
    </submittedName>
</protein>
<dbReference type="AlphaFoldDB" id="A0A7K1USH1"/>
<gene>
    <name evidence="1" type="ORF">GPX89_08500</name>
</gene>
<evidence type="ECO:0000313" key="2">
    <source>
        <dbReference type="Proteomes" id="UP000466794"/>
    </source>
</evidence>
<organism evidence="1 2">
    <name type="scientific">Nocardia terrae</name>
    <dbReference type="NCBI Taxonomy" id="2675851"/>
    <lineage>
        <taxon>Bacteria</taxon>
        <taxon>Bacillati</taxon>
        <taxon>Actinomycetota</taxon>
        <taxon>Actinomycetes</taxon>
        <taxon>Mycobacteriales</taxon>
        <taxon>Nocardiaceae</taxon>
        <taxon>Nocardia</taxon>
    </lineage>
</organism>
<dbReference type="Pfam" id="PF05120">
    <property type="entry name" value="GvpG"/>
    <property type="match status" value="1"/>
</dbReference>
<sequence length="101" mass="11275">MEQPGGSADRRAARRLGLHDDRSDGLAVIGTLLSLPLLPVRGVVALARVIAEEADRQLYSMPSLRRELDDLHRLRAEGRIDPDEYERAQQQVLDRALHRGG</sequence>
<proteinExistence type="predicted"/>
<dbReference type="Proteomes" id="UP000466794">
    <property type="component" value="Unassembled WGS sequence"/>
</dbReference>